<gene>
    <name evidence="6" type="ORF">CPLFYP93_01817</name>
</gene>
<feature type="transmembrane region" description="Helical" evidence="5">
    <location>
        <begin position="422"/>
        <end position="444"/>
    </location>
</feature>
<keyword evidence="2 5" id="KW-0812">Transmembrane</keyword>
<feature type="transmembrane region" description="Helical" evidence="5">
    <location>
        <begin position="359"/>
        <end position="378"/>
    </location>
</feature>
<name>A0A6N3DB55_9CLOT</name>
<dbReference type="InterPro" id="IPR002797">
    <property type="entry name" value="Polysacc_synth"/>
</dbReference>
<evidence type="ECO:0000256" key="4">
    <source>
        <dbReference type="ARBA" id="ARBA00023136"/>
    </source>
</evidence>
<feature type="transmembrane region" description="Helical" evidence="5">
    <location>
        <begin position="211"/>
        <end position="227"/>
    </location>
</feature>
<feature type="transmembrane region" description="Helical" evidence="5">
    <location>
        <begin position="384"/>
        <end position="401"/>
    </location>
</feature>
<sequence>MATSVKRNAMAKMALNILNIVLPLVTGPYVARVLDSNLFGEYNKAFSILSWFLPFASFGIYNYGIRIISQNKNDKEKTRKIFTQLFIMGCISTIIVFFIYLLFVLFKPNKVNNLIYIVLSIQIIANIFMVEWMNEAFESYGFILFKTMIVRLFNVFSIFIFIRKSDDIVSYAMITSIVVLLNNILSYFHIKKHVSFEKINIGELKNLIKPLCIMLLLANASMFYTYLDKLYLSIFSKGIYVTYYTFSQAITGLVINVISSLVIVTIPRLSRYLSEKDDEEYIKLLYSSSRIFFMIGIPMCIGISVLGKEIMLLYAGEEYLGAGLTLSLFSLRYIMGMCDLTLANQVIFVHGEEKRLAKLYFIGGITNLILNSLLVILNLLSPELLIITTFISEVLLIILMNKCIRRNINKRIHVMNKYTVKYLLTSFIFFFISGVLSKVLNMQYVIDIRFIINIAIIIITCATFYISVLFITKDSAFFEIVNIVIMRFKINRKE</sequence>
<accession>A0A6N3DB55</accession>
<evidence type="ECO:0000256" key="5">
    <source>
        <dbReference type="SAM" id="Phobius"/>
    </source>
</evidence>
<dbReference type="GO" id="GO:0016020">
    <property type="term" value="C:membrane"/>
    <property type="evidence" value="ECO:0007669"/>
    <property type="project" value="UniProtKB-SubCell"/>
</dbReference>
<feature type="transmembrane region" description="Helical" evidence="5">
    <location>
        <begin position="12"/>
        <end position="31"/>
    </location>
</feature>
<keyword evidence="3 5" id="KW-1133">Transmembrane helix</keyword>
<dbReference type="RefSeq" id="WP_156561156.1">
    <property type="nucleotide sequence ID" value="NZ_CACRTV010000046.1"/>
</dbReference>
<feature type="transmembrane region" description="Helical" evidence="5">
    <location>
        <begin position="51"/>
        <end position="69"/>
    </location>
</feature>
<keyword evidence="4 5" id="KW-0472">Membrane</keyword>
<reference evidence="6" key="1">
    <citation type="submission" date="2019-11" db="EMBL/GenBank/DDBJ databases">
        <authorList>
            <person name="Feng L."/>
        </authorList>
    </citation>
    <scope>NUCLEOTIDE SEQUENCE</scope>
    <source>
        <strain evidence="6">CParaputrificumLFYP93</strain>
    </source>
</reference>
<dbReference type="EMBL" id="CACRTV010000046">
    <property type="protein sequence ID" value="VYU26426.1"/>
    <property type="molecule type" value="Genomic_DNA"/>
</dbReference>
<feature type="transmembrane region" description="Helical" evidence="5">
    <location>
        <begin position="114"/>
        <end position="133"/>
    </location>
</feature>
<feature type="transmembrane region" description="Helical" evidence="5">
    <location>
        <begin position="450"/>
        <end position="471"/>
    </location>
</feature>
<dbReference type="AlphaFoldDB" id="A0A6N3DB55"/>
<evidence type="ECO:0000256" key="1">
    <source>
        <dbReference type="ARBA" id="ARBA00004141"/>
    </source>
</evidence>
<comment type="subcellular location">
    <subcellularLocation>
        <location evidence="1">Membrane</location>
        <topology evidence="1">Multi-pass membrane protein</topology>
    </subcellularLocation>
</comment>
<feature type="transmembrane region" description="Helical" evidence="5">
    <location>
        <begin position="168"/>
        <end position="190"/>
    </location>
</feature>
<dbReference type="InterPro" id="IPR052556">
    <property type="entry name" value="PolySynth_Transporter"/>
</dbReference>
<dbReference type="PANTHER" id="PTHR43424">
    <property type="entry name" value="LOCUS PUTATIVE PROTEIN 1-RELATED"/>
    <property type="match status" value="1"/>
</dbReference>
<feature type="transmembrane region" description="Helical" evidence="5">
    <location>
        <begin position="81"/>
        <end position="102"/>
    </location>
</feature>
<feature type="transmembrane region" description="Helical" evidence="5">
    <location>
        <begin position="239"/>
        <end position="264"/>
    </location>
</feature>
<evidence type="ECO:0000256" key="2">
    <source>
        <dbReference type="ARBA" id="ARBA00022692"/>
    </source>
</evidence>
<evidence type="ECO:0000256" key="3">
    <source>
        <dbReference type="ARBA" id="ARBA00022989"/>
    </source>
</evidence>
<dbReference type="Pfam" id="PF01943">
    <property type="entry name" value="Polysacc_synt"/>
    <property type="match status" value="1"/>
</dbReference>
<evidence type="ECO:0000313" key="6">
    <source>
        <dbReference type="EMBL" id="VYU26426.1"/>
    </source>
</evidence>
<feature type="transmembrane region" description="Helical" evidence="5">
    <location>
        <begin position="284"/>
        <end position="307"/>
    </location>
</feature>
<dbReference type="PANTHER" id="PTHR43424:SF1">
    <property type="entry name" value="LOCUS PUTATIVE PROTEIN 1-RELATED"/>
    <property type="match status" value="1"/>
</dbReference>
<organism evidence="6">
    <name type="scientific">Clostridium paraputrificum</name>
    <dbReference type="NCBI Taxonomy" id="29363"/>
    <lineage>
        <taxon>Bacteria</taxon>
        <taxon>Bacillati</taxon>
        <taxon>Bacillota</taxon>
        <taxon>Clostridia</taxon>
        <taxon>Eubacteriales</taxon>
        <taxon>Clostridiaceae</taxon>
        <taxon>Clostridium</taxon>
    </lineage>
</organism>
<feature type="transmembrane region" description="Helical" evidence="5">
    <location>
        <begin position="140"/>
        <end position="162"/>
    </location>
</feature>
<protein>
    <submittedName>
        <fullName evidence="6">Polysaccharide biosynthesis protein</fullName>
    </submittedName>
</protein>
<proteinExistence type="predicted"/>